<dbReference type="InterPro" id="IPR051559">
    <property type="entry name" value="HIF_prolyl_hydroxylases"/>
</dbReference>
<evidence type="ECO:0000259" key="7">
    <source>
        <dbReference type="PROSITE" id="PS51471"/>
    </source>
</evidence>
<dbReference type="InterPro" id="IPR005123">
    <property type="entry name" value="Oxoglu/Fe-dep_dioxygenase_dom"/>
</dbReference>
<keyword evidence="2" id="KW-0479">Metal-binding</keyword>
<keyword evidence="3" id="KW-0847">Vitamin C</keyword>
<dbReference type="GO" id="GO:0008198">
    <property type="term" value="F:ferrous iron binding"/>
    <property type="evidence" value="ECO:0007669"/>
    <property type="project" value="TreeGrafter"/>
</dbReference>
<dbReference type="InterPro" id="IPR044862">
    <property type="entry name" value="Pro_4_hyd_alph_FE2OG_OXY"/>
</dbReference>
<dbReference type="EMBL" id="HBGS01009510">
    <property type="protein sequence ID" value="CAD9384197.1"/>
    <property type="molecule type" value="Transcribed_RNA"/>
</dbReference>
<accession>A0A7S2B3K6</accession>
<dbReference type="Gene3D" id="2.60.120.620">
    <property type="entry name" value="q2cbj1_9rhob like domain"/>
    <property type="match status" value="1"/>
</dbReference>
<evidence type="ECO:0000256" key="6">
    <source>
        <dbReference type="ARBA" id="ARBA00023004"/>
    </source>
</evidence>
<dbReference type="GO" id="GO:0071456">
    <property type="term" value="P:cellular response to hypoxia"/>
    <property type="evidence" value="ECO:0007669"/>
    <property type="project" value="TreeGrafter"/>
</dbReference>
<dbReference type="GO" id="GO:0031418">
    <property type="term" value="F:L-ascorbic acid binding"/>
    <property type="evidence" value="ECO:0007669"/>
    <property type="project" value="UniProtKB-KW"/>
</dbReference>
<feature type="domain" description="Fe2OG dioxygenase" evidence="7">
    <location>
        <begin position="69"/>
        <end position="165"/>
    </location>
</feature>
<organism evidence="8">
    <name type="scientific">Octactis speculum</name>
    <dbReference type="NCBI Taxonomy" id="3111310"/>
    <lineage>
        <taxon>Eukaryota</taxon>
        <taxon>Sar</taxon>
        <taxon>Stramenopiles</taxon>
        <taxon>Ochrophyta</taxon>
        <taxon>Dictyochophyceae</taxon>
        <taxon>Dictyochales</taxon>
        <taxon>Dictyochaceae</taxon>
        <taxon>Octactis</taxon>
    </lineage>
</organism>
<dbReference type="PROSITE" id="PS51471">
    <property type="entry name" value="FE2OG_OXY"/>
    <property type="match status" value="1"/>
</dbReference>
<name>A0A7S2B3K6_9STRA</name>
<dbReference type="PANTHER" id="PTHR12907:SF26">
    <property type="entry name" value="HIF PROLYL HYDROXYLASE, ISOFORM C"/>
    <property type="match status" value="1"/>
</dbReference>
<evidence type="ECO:0000256" key="3">
    <source>
        <dbReference type="ARBA" id="ARBA00022896"/>
    </source>
</evidence>
<dbReference type="AlphaFoldDB" id="A0A7S2B3K6"/>
<sequence length="273" mass="30713">MSEIWVGKNADIGAQITVPRVRGDKVLWVDSLSIQQSSMHACQGMLDAIDRLVFSQLQSRVTRLKNLKDRTDPMLAIYPGGGSRFQKHVDNTAQDGRRLTVLCYLNPDWSESDGGSLRVHEPHAHNVVDVQPSCGRLALFFADEMPHEVMPANSMRHAMTVWYYDKTEREDAVARAKETAPKEETSEHIKARQEARAFLLWILAHEGEVNQESVNAIVQRSKKMRPHALKIVAGVTGAPSTEEFMEGLARLTPMSLQKLRTDLNDMGIDHAYK</sequence>
<evidence type="ECO:0000256" key="1">
    <source>
        <dbReference type="ARBA" id="ARBA00001961"/>
    </source>
</evidence>
<keyword evidence="6" id="KW-0408">Iron</keyword>
<dbReference type="SMART" id="SM00702">
    <property type="entry name" value="P4Hc"/>
    <property type="match status" value="1"/>
</dbReference>
<keyword evidence="4" id="KW-0223">Dioxygenase</keyword>
<reference evidence="8" key="1">
    <citation type="submission" date="2021-01" db="EMBL/GenBank/DDBJ databases">
        <authorList>
            <person name="Corre E."/>
            <person name="Pelletier E."/>
            <person name="Niang G."/>
            <person name="Scheremetjew M."/>
            <person name="Finn R."/>
            <person name="Kale V."/>
            <person name="Holt S."/>
            <person name="Cochrane G."/>
            <person name="Meng A."/>
            <person name="Brown T."/>
            <person name="Cohen L."/>
        </authorList>
    </citation>
    <scope>NUCLEOTIDE SEQUENCE</scope>
    <source>
        <strain evidence="8">CCMP1381</strain>
    </source>
</reference>
<keyword evidence="5" id="KW-0560">Oxidoreductase</keyword>
<evidence type="ECO:0000256" key="2">
    <source>
        <dbReference type="ARBA" id="ARBA00022723"/>
    </source>
</evidence>
<dbReference type="GO" id="GO:0031543">
    <property type="term" value="F:peptidyl-proline dioxygenase activity"/>
    <property type="evidence" value="ECO:0007669"/>
    <property type="project" value="TreeGrafter"/>
</dbReference>
<dbReference type="InterPro" id="IPR006620">
    <property type="entry name" value="Pro_4_hyd_alph"/>
</dbReference>
<proteinExistence type="predicted"/>
<gene>
    <name evidence="8" type="ORF">DSPE1174_LOCUS5030</name>
</gene>
<evidence type="ECO:0000256" key="5">
    <source>
        <dbReference type="ARBA" id="ARBA00023002"/>
    </source>
</evidence>
<dbReference type="PANTHER" id="PTHR12907">
    <property type="entry name" value="EGL NINE HOMOLOG-RELATED"/>
    <property type="match status" value="1"/>
</dbReference>
<comment type="cofactor">
    <cofactor evidence="1">
        <name>L-ascorbate</name>
        <dbReference type="ChEBI" id="CHEBI:38290"/>
    </cofactor>
</comment>
<protein>
    <recommendedName>
        <fullName evidence="7">Fe2OG dioxygenase domain-containing protein</fullName>
    </recommendedName>
</protein>
<dbReference type="Pfam" id="PF13640">
    <property type="entry name" value="2OG-FeII_Oxy_3"/>
    <property type="match status" value="1"/>
</dbReference>
<evidence type="ECO:0000256" key="4">
    <source>
        <dbReference type="ARBA" id="ARBA00022964"/>
    </source>
</evidence>
<evidence type="ECO:0000313" key="8">
    <source>
        <dbReference type="EMBL" id="CAD9384197.1"/>
    </source>
</evidence>